<reference evidence="2" key="1">
    <citation type="submission" date="2017-09" db="EMBL/GenBank/DDBJ databases">
        <title>Depth-based differentiation of microbial function through sediment-hosted aquifers and enrichment of novel symbionts in the deep terrestrial subsurface.</title>
        <authorList>
            <person name="Probst A.J."/>
            <person name="Ladd B."/>
            <person name="Jarett J.K."/>
            <person name="Geller-Mcgrath D.E."/>
            <person name="Sieber C.M.K."/>
            <person name="Emerson J.B."/>
            <person name="Anantharaman K."/>
            <person name="Thomas B.C."/>
            <person name="Malmstrom R."/>
            <person name="Stieglmeier M."/>
            <person name="Klingl A."/>
            <person name="Woyke T."/>
            <person name="Ryan C.M."/>
            <person name="Banfield J.F."/>
        </authorList>
    </citation>
    <scope>NUCLEOTIDE SEQUENCE [LARGE SCALE GENOMIC DNA]</scope>
</reference>
<accession>A0A2M8LGI4</accession>
<comment type="caution">
    <text evidence="1">The sequence shown here is derived from an EMBL/GenBank/DDBJ whole genome shotgun (WGS) entry which is preliminary data.</text>
</comment>
<dbReference type="Proteomes" id="UP000231436">
    <property type="component" value="Unassembled WGS sequence"/>
</dbReference>
<evidence type="ECO:0000313" key="1">
    <source>
        <dbReference type="EMBL" id="PJE76553.1"/>
    </source>
</evidence>
<organism evidence="1 2">
    <name type="scientific">Candidatus Uhrbacteria bacterium CG10_big_fil_rev_8_21_14_0_10_48_16</name>
    <dbReference type="NCBI Taxonomy" id="1975038"/>
    <lineage>
        <taxon>Bacteria</taxon>
        <taxon>Candidatus Uhriibacteriota</taxon>
    </lineage>
</organism>
<protein>
    <submittedName>
        <fullName evidence="1">Uncharacterized protein</fullName>
    </submittedName>
</protein>
<gene>
    <name evidence="1" type="ORF">COV05_04255</name>
</gene>
<dbReference type="AlphaFoldDB" id="A0A2M8LGI4"/>
<sequence length="126" mass="14145">MSLIQRAQGVHGLMESPAFTTRILERINAFLSFGEERGYDILDLLTTGMIPADVLEKMLVVRIQKNETIVTHVYTARTADGACRLFLGAWRIFVNADPHLPQLEEGVHLWLGASWRSIPHAHTASH</sequence>
<dbReference type="EMBL" id="PFEU01000018">
    <property type="protein sequence ID" value="PJE76553.1"/>
    <property type="molecule type" value="Genomic_DNA"/>
</dbReference>
<proteinExistence type="predicted"/>
<name>A0A2M8LGI4_9BACT</name>
<evidence type="ECO:0000313" key="2">
    <source>
        <dbReference type="Proteomes" id="UP000231436"/>
    </source>
</evidence>